<feature type="signal peptide" evidence="2">
    <location>
        <begin position="1"/>
        <end position="23"/>
    </location>
</feature>
<dbReference type="InterPro" id="IPR011990">
    <property type="entry name" value="TPR-like_helical_dom_sf"/>
</dbReference>
<gene>
    <name evidence="3" type="ORF">V6N12_072822</name>
</gene>
<evidence type="ECO:0000313" key="3">
    <source>
        <dbReference type="EMBL" id="KAK8507568.1"/>
    </source>
</evidence>
<evidence type="ECO:0000256" key="1">
    <source>
        <dbReference type="SAM" id="MobiDB-lite"/>
    </source>
</evidence>
<comment type="caution">
    <text evidence="3">The sequence shown here is derived from an EMBL/GenBank/DDBJ whole genome shotgun (WGS) entry which is preliminary data.</text>
</comment>
<proteinExistence type="predicted"/>
<feature type="region of interest" description="Disordered" evidence="1">
    <location>
        <begin position="95"/>
        <end position="140"/>
    </location>
</feature>
<organism evidence="3 4">
    <name type="scientific">Hibiscus sabdariffa</name>
    <name type="common">roselle</name>
    <dbReference type="NCBI Taxonomy" id="183260"/>
    <lineage>
        <taxon>Eukaryota</taxon>
        <taxon>Viridiplantae</taxon>
        <taxon>Streptophyta</taxon>
        <taxon>Embryophyta</taxon>
        <taxon>Tracheophyta</taxon>
        <taxon>Spermatophyta</taxon>
        <taxon>Magnoliopsida</taxon>
        <taxon>eudicotyledons</taxon>
        <taxon>Gunneridae</taxon>
        <taxon>Pentapetalae</taxon>
        <taxon>rosids</taxon>
        <taxon>malvids</taxon>
        <taxon>Malvales</taxon>
        <taxon>Malvaceae</taxon>
        <taxon>Malvoideae</taxon>
        <taxon>Hibiscus</taxon>
    </lineage>
</organism>
<keyword evidence="2" id="KW-0732">Signal</keyword>
<reference evidence="3 4" key="1">
    <citation type="journal article" date="2024" name="G3 (Bethesda)">
        <title>Genome assembly of Hibiscus sabdariffa L. provides insights into metabolisms of medicinal natural products.</title>
        <authorList>
            <person name="Kim T."/>
        </authorList>
    </citation>
    <scope>NUCLEOTIDE SEQUENCE [LARGE SCALE GENOMIC DNA]</scope>
    <source>
        <strain evidence="3">TK-2024</strain>
        <tissue evidence="3">Old leaves</tissue>
    </source>
</reference>
<sequence>MKGIHSILIAFTLLAFACSSASAFDTAPIQDFCVAIKDIKNGGCLESAKKMVRRMTKEGFVPDIVTFNSLVETICKTEEVDFCIDMAGIDPHSWNSTHRQPFSPGSGNHDFSASSKTQNKRSGRLDFNFIPSTNKPNSKS</sequence>
<protein>
    <submittedName>
        <fullName evidence="3">Uncharacterized protein</fullName>
    </submittedName>
</protein>
<keyword evidence="4" id="KW-1185">Reference proteome</keyword>
<evidence type="ECO:0000256" key="2">
    <source>
        <dbReference type="SAM" id="SignalP"/>
    </source>
</evidence>
<evidence type="ECO:0000313" key="4">
    <source>
        <dbReference type="Proteomes" id="UP001472677"/>
    </source>
</evidence>
<dbReference type="PROSITE" id="PS51257">
    <property type="entry name" value="PROKAR_LIPOPROTEIN"/>
    <property type="match status" value="1"/>
</dbReference>
<accession>A0ABR2BK96</accession>
<dbReference type="EMBL" id="JBBPBM010000108">
    <property type="protein sequence ID" value="KAK8507568.1"/>
    <property type="molecule type" value="Genomic_DNA"/>
</dbReference>
<dbReference type="Gene3D" id="1.25.40.10">
    <property type="entry name" value="Tetratricopeptide repeat domain"/>
    <property type="match status" value="1"/>
</dbReference>
<name>A0ABR2BK96_9ROSI</name>
<feature type="chain" id="PRO_5045830612" evidence="2">
    <location>
        <begin position="24"/>
        <end position="140"/>
    </location>
</feature>
<feature type="compositionally biased region" description="Polar residues" evidence="1">
    <location>
        <begin position="95"/>
        <end position="117"/>
    </location>
</feature>
<feature type="compositionally biased region" description="Polar residues" evidence="1">
    <location>
        <begin position="130"/>
        <end position="140"/>
    </location>
</feature>
<dbReference type="Proteomes" id="UP001472677">
    <property type="component" value="Unassembled WGS sequence"/>
</dbReference>